<keyword evidence="1" id="KW-0597">Phosphoprotein</keyword>
<proteinExistence type="predicted"/>
<dbReference type="InterPro" id="IPR016120">
    <property type="entry name" value="Sig_transdc_His_kin_SpoOB"/>
</dbReference>
<feature type="transmembrane region" description="Helical" evidence="4">
    <location>
        <begin position="6"/>
        <end position="24"/>
    </location>
</feature>
<dbReference type="PANTHER" id="PTHR40448:SF1">
    <property type="entry name" value="TWO-COMPONENT SENSOR HISTIDINE KINASE"/>
    <property type="match status" value="1"/>
</dbReference>
<dbReference type="InterPro" id="IPR039506">
    <property type="entry name" value="SPOB_a"/>
</dbReference>
<evidence type="ECO:0000256" key="3">
    <source>
        <dbReference type="ARBA" id="ARBA00022777"/>
    </source>
</evidence>
<evidence type="ECO:0000313" key="7">
    <source>
        <dbReference type="EMBL" id="HIR40540.1"/>
    </source>
</evidence>
<feature type="transmembrane region" description="Helical" evidence="4">
    <location>
        <begin position="187"/>
        <end position="207"/>
    </location>
</feature>
<gene>
    <name evidence="7" type="ORF">IAB36_01780</name>
</gene>
<evidence type="ECO:0000256" key="2">
    <source>
        <dbReference type="ARBA" id="ARBA00022679"/>
    </source>
</evidence>
<feature type="transmembrane region" description="Helical" evidence="4">
    <location>
        <begin position="113"/>
        <end position="131"/>
    </location>
</feature>
<keyword evidence="4" id="KW-0812">Transmembrane</keyword>
<keyword evidence="4" id="KW-0472">Membrane</keyword>
<sequence length="426" mass="47461">MLVIEHLLVCVASVLSCFTALAWIGTPKSKCWLRTAVQGALNLCVGICGAYFLADRYSAALSLLVLILFLPITLTQTEHANSNSVAAVCIACGCMGSLQASISFLLGWTVISVSFRCALAGLMVAGCWFLWHRMSPYFPGAEWQEAFGDSQTSMKTFPKTQWEFCWLLLAYGLSCVLPALVRLHSVWMLIPVCIWQVGGLYLINLILSHLKDQQLLSSEQQYRNEMSTYMSVIRSQRHDYNFHVQTLSGLLKRGDYAECQRYLDNLTEDSIGMNELLPLADPAVSSLILSFRSRAAQEGIQLEISVENDLSQIATNVYETNKIIGNLLQNALDETQQLKDRSYGIHLSILKRGEFCMIHVSNRAASNQPMAEYRYGKSKKASHEGIGIASIQALAQRYGGMVYFRMEGDIIHFVAKIPLVLEKEAG</sequence>
<feature type="transmembrane region" description="Helical" evidence="4">
    <location>
        <begin position="59"/>
        <end position="77"/>
    </location>
</feature>
<dbReference type="SUPFAM" id="SSF55890">
    <property type="entry name" value="Sporulation response regulatory protein Spo0B"/>
    <property type="match status" value="1"/>
</dbReference>
<feature type="transmembrane region" description="Helical" evidence="4">
    <location>
        <begin position="31"/>
        <end position="53"/>
    </location>
</feature>
<protein>
    <submittedName>
        <fullName evidence="7">GHKL domain-containing protein</fullName>
    </submittedName>
</protein>
<dbReference type="Gene3D" id="1.10.287.130">
    <property type="match status" value="1"/>
</dbReference>
<dbReference type="EMBL" id="DVGY01000045">
    <property type="protein sequence ID" value="HIR40540.1"/>
    <property type="molecule type" value="Genomic_DNA"/>
</dbReference>
<evidence type="ECO:0000259" key="6">
    <source>
        <dbReference type="Pfam" id="PF14689"/>
    </source>
</evidence>
<dbReference type="SUPFAM" id="SSF55874">
    <property type="entry name" value="ATPase domain of HSP90 chaperone/DNA topoisomerase II/histidine kinase"/>
    <property type="match status" value="1"/>
</dbReference>
<dbReference type="InterPro" id="IPR036890">
    <property type="entry name" value="HATPase_C_sf"/>
</dbReference>
<evidence type="ECO:0000313" key="8">
    <source>
        <dbReference type="Proteomes" id="UP000886749"/>
    </source>
</evidence>
<evidence type="ECO:0000256" key="4">
    <source>
        <dbReference type="SAM" id="Phobius"/>
    </source>
</evidence>
<reference evidence="7" key="1">
    <citation type="submission" date="2020-10" db="EMBL/GenBank/DDBJ databases">
        <authorList>
            <person name="Gilroy R."/>
        </authorList>
    </citation>
    <scope>NUCLEOTIDE SEQUENCE</scope>
    <source>
        <strain evidence="7">CHK184-25365</strain>
    </source>
</reference>
<feature type="transmembrane region" description="Helical" evidence="4">
    <location>
        <begin position="164"/>
        <end position="181"/>
    </location>
</feature>
<keyword evidence="4" id="KW-1133">Transmembrane helix</keyword>
<organism evidence="7 8">
    <name type="scientific">Candidatus Egerieicola pullicola</name>
    <dbReference type="NCBI Taxonomy" id="2840775"/>
    <lineage>
        <taxon>Bacteria</taxon>
        <taxon>Bacillati</taxon>
        <taxon>Bacillota</taxon>
        <taxon>Clostridia</taxon>
        <taxon>Eubacteriales</taxon>
        <taxon>Oscillospiraceae</taxon>
        <taxon>Oscillospiraceae incertae sedis</taxon>
        <taxon>Candidatus Egerieicola</taxon>
    </lineage>
</organism>
<dbReference type="PANTHER" id="PTHR40448">
    <property type="entry name" value="TWO-COMPONENT SENSOR HISTIDINE KINASE"/>
    <property type="match status" value="1"/>
</dbReference>
<keyword evidence="3" id="KW-0418">Kinase</keyword>
<dbReference type="Proteomes" id="UP000886749">
    <property type="component" value="Unassembled WGS sequence"/>
</dbReference>
<dbReference type="GO" id="GO:0000155">
    <property type="term" value="F:phosphorelay sensor kinase activity"/>
    <property type="evidence" value="ECO:0007669"/>
    <property type="project" value="InterPro"/>
</dbReference>
<feature type="domain" description="SpoOB alpha-helical" evidence="6">
    <location>
        <begin position="220"/>
        <end position="276"/>
    </location>
</feature>
<comment type="caution">
    <text evidence="7">The sequence shown here is derived from an EMBL/GenBank/DDBJ whole genome shotgun (WGS) entry which is preliminary data.</text>
</comment>
<dbReference type="Gene3D" id="3.30.565.10">
    <property type="entry name" value="Histidine kinase-like ATPase, C-terminal domain"/>
    <property type="match status" value="1"/>
</dbReference>
<keyword evidence="2" id="KW-0808">Transferase</keyword>
<dbReference type="AlphaFoldDB" id="A0A9D1AI75"/>
<evidence type="ECO:0000256" key="1">
    <source>
        <dbReference type="ARBA" id="ARBA00022553"/>
    </source>
</evidence>
<evidence type="ECO:0000259" key="5">
    <source>
        <dbReference type="Pfam" id="PF14501"/>
    </source>
</evidence>
<dbReference type="GO" id="GO:0042802">
    <property type="term" value="F:identical protein binding"/>
    <property type="evidence" value="ECO:0007669"/>
    <property type="project" value="TreeGrafter"/>
</dbReference>
<name>A0A9D1AI75_9FIRM</name>
<dbReference type="Pfam" id="PF14501">
    <property type="entry name" value="HATPase_c_5"/>
    <property type="match status" value="1"/>
</dbReference>
<dbReference type="InterPro" id="IPR032834">
    <property type="entry name" value="NatK-like_C"/>
</dbReference>
<dbReference type="Pfam" id="PF14689">
    <property type="entry name" value="SPOB_a"/>
    <property type="match status" value="1"/>
</dbReference>
<accession>A0A9D1AI75</accession>
<reference evidence="7" key="2">
    <citation type="journal article" date="2021" name="PeerJ">
        <title>Extensive microbial diversity within the chicken gut microbiome revealed by metagenomics and culture.</title>
        <authorList>
            <person name="Gilroy R."/>
            <person name="Ravi A."/>
            <person name="Getino M."/>
            <person name="Pursley I."/>
            <person name="Horton D.L."/>
            <person name="Alikhan N.F."/>
            <person name="Baker D."/>
            <person name="Gharbi K."/>
            <person name="Hall N."/>
            <person name="Watson M."/>
            <person name="Adriaenssens E.M."/>
            <person name="Foster-Nyarko E."/>
            <person name="Jarju S."/>
            <person name="Secka A."/>
            <person name="Antonio M."/>
            <person name="Oren A."/>
            <person name="Chaudhuri R.R."/>
            <person name="La Ragione R."/>
            <person name="Hildebrand F."/>
            <person name="Pallen M.J."/>
        </authorList>
    </citation>
    <scope>NUCLEOTIDE SEQUENCE</scope>
    <source>
        <strain evidence="7">CHK184-25365</strain>
    </source>
</reference>
<feature type="domain" description="Sensor histidine kinase NatK-like C-terminal" evidence="5">
    <location>
        <begin position="319"/>
        <end position="410"/>
    </location>
</feature>